<dbReference type="EMBL" id="NNAY01002691">
    <property type="protein sequence ID" value="OXU20763.1"/>
    <property type="molecule type" value="Genomic_DNA"/>
</dbReference>
<evidence type="ECO:0000313" key="2">
    <source>
        <dbReference type="EMBL" id="OXU20763.1"/>
    </source>
</evidence>
<gene>
    <name evidence="2" type="ORF">TSAR_003472</name>
</gene>
<dbReference type="AlphaFoldDB" id="A0A232EQY0"/>
<keyword evidence="3" id="KW-1185">Reference proteome</keyword>
<feature type="region of interest" description="Disordered" evidence="1">
    <location>
        <begin position="47"/>
        <end position="69"/>
    </location>
</feature>
<reference evidence="2 3" key="1">
    <citation type="journal article" date="2017" name="Curr. Biol.">
        <title>The Evolution of Venom by Co-option of Single-Copy Genes.</title>
        <authorList>
            <person name="Martinson E.O."/>
            <person name="Mrinalini"/>
            <person name="Kelkar Y.D."/>
            <person name="Chang C.H."/>
            <person name="Werren J.H."/>
        </authorList>
    </citation>
    <scope>NUCLEOTIDE SEQUENCE [LARGE SCALE GENOMIC DNA]</scope>
    <source>
        <strain evidence="2 3">Alberta</strain>
        <tissue evidence="2">Whole body</tissue>
    </source>
</reference>
<evidence type="ECO:0000313" key="3">
    <source>
        <dbReference type="Proteomes" id="UP000215335"/>
    </source>
</evidence>
<protein>
    <submittedName>
        <fullName evidence="2">Uncharacterized protein</fullName>
    </submittedName>
</protein>
<evidence type="ECO:0000256" key="1">
    <source>
        <dbReference type="SAM" id="MobiDB-lite"/>
    </source>
</evidence>
<comment type="caution">
    <text evidence="2">The sequence shown here is derived from an EMBL/GenBank/DDBJ whole genome shotgun (WGS) entry which is preliminary data.</text>
</comment>
<organism evidence="2 3">
    <name type="scientific">Trichomalopsis sarcophagae</name>
    <dbReference type="NCBI Taxonomy" id="543379"/>
    <lineage>
        <taxon>Eukaryota</taxon>
        <taxon>Metazoa</taxon>
        <taxon>Ecdysozoa</taxon>
        <taxon>Arthropoda</taxon>
        <taxon>Hexapoda</taxon>
        <taxon>Insecta</taxon>
        <taxon>Pterygota</taxon>
        <taxon>Neoptera</taxon>
        <taxon>Endopterygota</taxon>
        <taxon>Hymenoptera</taxon>
        <taxon>Apocrita</taxon>
        <taxon>Proctotrupomorpha</taxon>
        <taxon>Chalcidoidea</taxon>
        <taxon>Pteromalidae</taxon>
        <taxon>Pteromalinae</taxon>
        <taxon>Trichomalopsis</taxon>
    </lineage>
</organism>
<name>A0A232EQY0_9HYME</name>
<dbReference type="Proteomes" id="UP000215335">
    <property type="component" value="Unassembled WGS sequence"/>
</dbReference>
<sequence>MPREKFVYVVPRRQIRRSPTLSVPSRPNVRAATPYLKYPTFGPYGLARPNLPPNNQLPHGVGEYERPQNGIDHAVTPYGKGVGYAPYARGYLPYDKKGGLVPFINQHSVCESHLKSAESDKKVPGRNRNQL</sequence>
<proteinExistence type="predicted"/>
<accession>A0A232EQY0</accession>